<evidence type="ECO:0000256" key="1">
    <source>
        <dbReference type="SAM" id="Phobius"/>
    </source>
</evidence>
<dbReference type="InterPro" id="IPR031616">
    <property type="entry name" value="BsrE-like"/>
</dbReference>
<name>A0AAE3JU37_9FIRM</name>
<dbReference type="EMBL" id="JAKNFS010000007">
    <property type="protein sequence ID" value="MCG4765168.1"/>
    <property type="molecule type" value="Genomic_DNA"/>
</dbReference>
<reference evidence="2" key="1">
    <citation type="submission" date="2022-01" db="EMBL/GenBank/DDBJ databases">
        <title>Collection of gut derived symbiotic bacterial strains cultured from healthy donors.</title>
        <authorList>
            <person name="Lin H."/>
            <person name="Kohout C."/>
            <person name="Waligurski E."/>
            <person name="Pamer E.G."/>
        </authorList>
    </citation>
    <scope>NUCLEOTIDE SEQUENCE</scope>
    <source>
        <strain evidence="2">DFI.5.49</strain>
    </source>
</reference>
<gene>
    <name evidence="2" type="ORF">L0N21_06535</name>
</gene>
<proteinExistence type="predicted"/>
<evidence type="ECO:0000313" key="3">
    <source>
        <dbReference type="Proteomes" id="UP001199915"/>
    </source>
</evidence>
<protein>
    <submittedName>
        <fullName evidence="2">Holin-like toxin</fullName>
    </submittedName>
</protein>
<keyword evidence="1" id="KW-0812">Transmembrane</keyword>
<dbReference type="Proteomes" id="UP001199915">
    <property type="component" value="Unassembled WGS sequence"/>
</dbReference>
<accession>A0AAE3JU37</accession>
<sequence length="30" mass="3418">MYVTYSDLIQFGIFIVALVTLILEITKGKK</sequence>
<keyword evidence="1" id="KW-0472">Membrane</keyword>
<evidence type="ECO:0000313" key="2">
    <source>
        <dbReference type="EMBL" id="MCG4765168.1"/>
    </source>
</evidence>
<dbReference type="AlphaFoldDB" id="A0AAE3JU37"/>
<feature type="transmembrane region" description="Helical" evidence="1">
    <location>
        <begin position="6"/>
        <end position="25"/>
    </location>
</feature>
<keyword evidence="1" id="KW-1133">Transmembrane helix</keyword>
<dbReference type="Pfam" id="PF16935">
    <property type="entry name" value="Hol_Tox"/>
    <property type="match status" value="1"/>
</dbReference>
<organism evidence="2 3">
    <name type="scientific">Fusicatenibacter saccharivorans</name>
    <dbReference type="NCBI Taxonomy" id="1150298"/>
    <lineage>
        <taxon>Bacteria</taxon>
        <taxon>Bacillati</taxon>
        <taxon>Bacillota</taxon>
        <taxon>Clostridia</taxon>
        <taxon>Lachnospirales</taxon>
        <taxon>Lachnospiraceae</taxon>
        <taxon>Fusicatenibacter</taxon>
    </lineage>
</organism>
<comment type="caution">
    <text evidence="2">The sequence shown here is derived from an EMBL/GenBank/DDBJ whole genome shotgun (WGS) entry which is preliminary data.</text>
</comment>